<dbReference type="RefSeq" id="WP_338392970.1">
    <property type="nucleotide sequence ID" value="NZ_AP025314.1"/>
</dbReference>
<dbReference type="SMART" id="SM01001">
    <property type="entry name" value="AIRC"/>
    <property type="match status" value="1"/>
</dbReference>
<dbReference type="PANTHER" id="PTHR23046">
    <property type="entry name" value="PHOSPHORIBOSYLAMINOIMIDAZOLE CARBOXYLASE CATALYTIC SUBUNIT"/>
    <property type="match status" value="1"/>
</dbReference>
<evidence type="ECO:0000256" key="3">
    <source>
        <dbReference type="HAMAP-Rule" id="MF_01929"/>
    </source>
</evidence>
<feature type="binding site" evidence="3 5">
    <location>
        <position position="12"/>
    </location>
    <ligand>
        <name>substrate</name>
    </ligand>
</feature>
<dbReference type="InterPro" id="IPR000031">
    <property type="entry name" value="PurE_dom"/>
</dbReference>
<evidence type="ECO:0000256" key="2">
    <source>
        <dbReference type="ARBA" id="ARBA00023235"/>
    </source>
</evidence>
<comment type="similarity">
    <text evidence="3">Belongs to the AIR carboxylase family. Class I subfamily.</text>
</comment>
<name>A0AAU9CQL6_9BACT</name>
<evidence type="ECO:0000256" key="4">
    <source>
        <dbReference type="PIRNR" id="PIRNR001338"/>
    </source>
</evidence>
<proteinExistence type="inferred from homology"/>
<dbReference type="SUPFAM" id="SSF52255">
    <property type="entry name" value="N5-CAIR mutase (phosphoribosylaminoimidazole carboxylase, PurE)"/>
    <property type="match status" value="1"/>
</dbReference>
<reference evidence="7 8" key="1">
    <citation type="submission" date="2021-12" db="EMBL/GenBank/DDBJ databases">
        <title>Genome sequencing of bacteria with rrn-lacking chromosome and rrn-plasmid.</title>
        <authorList>
            <person name="Anda M."/>
            <person name="Iwasaki W."/>
        </authorList>
    </citation>
    <scope>NUCLEOTIDE SEQUENCE [LARGE SCALE GENOMIC DNA]</scope>
    <source>
        <strain evidence="7 8">DSM 100852</strain>
    </source>
</reference>
<comment type="pathway">
    <text evidence="3 4">Purine metabolism; IMP biosynthesis via de novo pathway; 5-amino-1-(5-phospho-D-ribosyl)imidazole-4-carboxylate from 5-amino-1-(5-phospho-D-ribosyl)imidazole (N5-CAIR route): step 2/2.</text>
</comment>
<dbReference type="InterPro" id="IPR024694">
    <property type="entry name" value="PurE_prokaryotes"/>
</dbReference>
<feature type="binding site" evidence="3 5">
    <location>
        <position position="15"/>
    </location>
    <ligand>
        <name>substrate</name>
    </ligand>
</feature>
<dbReference type="GO" id="GO:0034023">
    <property type="term" value="F:5-(carboxyamino)imidazole ribonucleotide mutase activity"/>
    <property type="evidence" value="ECO:0007669"/>
    <property type="project" value="UniProtKB-UniRule"/>
</dbReference>
<dbReference type="PIRSF" id="PIRSF001338">
    <property type="entry name" value="AIR_carboxylase"/>
    <property type="match status" value="1"/>
</dbReference>
<evidence type="ECO:0000259" key="6">
    <source>
        <dbReference type="SMART" id="SM01001"/>
    </source>
</evidence>
<keyword evidence="1 3" id="KW-0658">Purine biosynthesis</keyword>
<dbReference type="AlphaFoldDB" id="A0AAU9CQL6"/>
<dbReference type="PANTHER" id="PTHR23046:SF2">
    <property type="entry name" value="PHOSPHORIBOSYLAMINOIMIDAZOLE CARBOXYLASE"/>
    <property type="match status" value="1"/>
</dbReference>
<comment type="function">
    <text evidence="3 4">Catalyzes the conversion of N5-carboxyaminoimidazole ribonucleotide (N5-CAIR) to 4-carboxy-5-aminoimidazole ribonucleotide (CAIR).</text>
</comment>
<organism evidence="7 8">
    <name type="scientific">Fulvitalea axinellae</name>
    <dbReference type="NCBI Taxonomy" id="1182444"/>
    <lineage>
        <taxon>Bacteria</taxon>
        <taxon>Pseudomonadati</taxon>
        <taxon>Bacteroidota</taxon>
        <taxon>Cytophagia</taxon>
        <taxon>Cytophagales</taxon>
        <taxon>Persicobacteraceae</taxon>
        <taxon>Fulvitalea</taxon>
    </lineage>
</organism>
<evidence type="ECO:0000256" key="5">
    <source>
        <dbReference type="PIRSR" id="PIRSR001338-1"/>
    </source>
</evidence>
<evidence type="ECO:0000313" key="8">
    <source>
        <dbReference type="Proteomes" id="UP001348817"/>
    </source>
</evidence>
<evidence type="ECO:0000256" key="1">
    <source>
        <dbReference type="ARBA" id="ARBA00022755"/>
    </source>
</evidence>
<comment type="catalytic activity">
    <reaction evidence="3 4">
        <text>5-carboxyamino-1-(5-phospho-D-ribosyl)imidazole + H(+) = 5-amino-1-(5-phospho-D-ribosyl)imidazole-4-carboxylate</text>
        <dbReference type="Rhea" id="RHEA:13193"/>
        <dbReference type="ChEBI" id="CHEBI:15378"/>
        <dbReference type="ChEBI" id="CHEBI:58730"/>
        <dbReference type="ChEBI" id="CHEBI:77657"/>
        <dbReference type="EC" id="5.4.99.18"/>
    </reaction>
</comment>
<dbReference type="GO" id="GO:0006189">
    <property type="term" value="P:'de novo' IMP biosynthetic process"/>
    <property type="evidence" value="ECO:0007669"/>
    <property type="project" value="UniProtKB-UniRule"/>
</dbReference>
<dbReference type="HAMAP" id="MF_01929">
    <property type="entry name" value="PurE_classI"/>
    <property type="match status" value="1"/>
</dbReference>
<keyword evidence="8" id="KW-1185">Reference proteome</keyword>
<dbReference type="NCBIfam" id="TIGR01162">
    <property type="entry name" value="purE"/>
    <property type="match status" value="1"/>
</dbReference>
<dbReference type="Proteomes" id="UP001348817">
    <property type="component" value="Chromosome"/>
</dbReference>
<dbReference type="Gene3D" id="3.40.50.1970">
    <property type="match status" value="1"/>
</dbReference>
<sequence>MSTPLVGIIMGSQSDMGVMAPAAEMLEQLGVPFEVTVVSAHRTPVRMVEYAQSAAKRGLKAIIAGAGGAAHLPGMVASLTTLPVIGVPVKSRNSIDGWDSVLSILQMPGGIPVATMALDGAQNAGLMAARIVGAFSPEVSEKLEAYQESLETKVMDSVKNIEENGYKSVL</sequence>
<accession>A0AAU9CQL6</accession>
<dbReference type="EMBL" id="AP025314">
    <property type="protein sequence ID" value="BDD07657.1"/>
    <property type="molecule type" value="Genomic_DNA"/>
</dbReference>
<keyword evidence="2 3" id="KW-0413">Isomerase</keyword>
<evidence type="ECO:0000313" key="7">
    <source>
        <dbReference type="EMBL" id="BDD07657.1"/>
    </source>
</evidence>
<gene>
    <name evidence="3 7" type="primary">purE</name>
    <name evidence="7" type="ORF">FUAX_00890</name>
</gene>
<dbReference type="InterPro" id="IPR033747">
    <property type="entry name" value="PurE_ClassI"/>
</dbReference>
<dbReference type="EC" id="5.4.99.18" evidence="3 4"/>
<feature type="domain" description="PurE" evidence="6">
    <location>
        <begin position="4"/>
        <end position="154"/>
    </location>
</feature>
<dbReference type="Pfam" id="PF00731">
    <property type="entry name" value="AIRC"/>
    <property type="match status" value="1"/>
</dbReference>
<protein>
    <recommendedName>
        <fullName evidence="3 4">N5-carboxyaminoimidazole ribonucleotide mutase</fullName>
        <shortName evidence="3 4">N5-CAIR mutase</shortName>
        <ecNumber evidence="3 4">5.4.99.18</ecNumber>
    </recommendedName>
    <alternativeName>
        <fullName evidence="3">5-(carboxyamino)imidazole ribonucleotide mutase</fullName>
    </alternativeName>
</protein>
<dbReference type="KEGG" id="fax:FUAX_00890"/>
<feature type="binding site" evidence="3 5">
    <location>
        <position position="42"/>
    </location>
    <ligand>
        <name>substrate</name>
    </ligand>
</feature>